<dbReference type="EMBL" id="JACOGG010000004">
    <property type="protein sequence ID" value="MBC3934785.1"/>
    <property type="molecule type" value="Genomic_DNA"/>
</dbReference>
<dbReference type="SUPFAM" id="SSF52821">
    <property type="entry name" value="Rhodanese/Cell cycle control phosphatase"/>
    <property type="match status" value="1"/>
</dbReference>
<dbReference type="RefSeq" id="WP_186880398.1">
    <property type="nucleotide sequence ID" value="NZ_JACOGG010000004.1"/>
</dbReference>
<dbReference type="InterPro" id="IPR036873">
    <property type="entry name" value="Rhodanese-like_dom_sf"/>
</dbReference>
<accession>A0A923I8W0</accession>
<evidence type="ECO:0000259" key="2">
    <source>
        <dbReference type="PROSITE" id="PS50206"/>
    </source>
</evidence>
<feature type="signal peptide" evidence="1">
    <location>
        <begin position="1"/>
        <end position="20"/>
    </location>
</feature>
<sequence length="285" mass="31190">MSTNAYHRLPAILTASLLTACVTTQDFSHLPPSERIQKAFAGYQNLGGNKAFAAAADGSWAAASGKTDQSQAIVSALSDCEKKASTPCTLIAVNQESTLKQITGFRQNSDLALTKLQIASGKPEYTEPQWFLAQAVNPRQPGEPMHYATPTSIKGVHTISTRDLIEKMKSRSLVLFDALGLNNQIGTLPHAYSLHGAELAFNGPEKNKNFESYMEKVIALYVPDKTQAIAVYCASAECWLSVNALIHLRNIGYSNLYWYRGGLATWKHYELPTVMPEANLIVLQP</sequence>
<feature type="domain" description="Rhodanese" evidence="2">
    <location>
        <begin position="223"/>
        <end position="275"/>
    </location>
</feature>
<comment type="caution">
    <text evidence="3">The sequence shown here is derived from an EMBL/GenBank/DDBJ whole genome shotgun (WGS) entry which is preliminary data.</text>
</comment>
<dbReference type="Gene3D" id="3.40.250.10">
    <property type="entry name" value="Rhodanese-like domain"/>
    <property type="match status" value="1"/>
</dbReference>
<dbReference type="Pfam" id="PF00581">
    <property type="entry name" value="Rhodanese"/>
    <property type="match status" value="1"/>
</dbReference>
<dbReference type="CDD" id="cd00158">
    <property type="entry name" value="RHOD"/>
    <property type="match status" value="1"/>
</dbReference>
<gene>
    <name evidence="3" type="ORF">H8K47_05375</name>
</gene>
<keyword evidence="1" id="KW-0732">Signal</keyword>
<name>A0A923I8W0_9BURK</name>
<proteinExistence type="predicted"/>
<evidence type="ECO:0000256" key="1">
    <source>
        <dbReference type="SAM" id="SignalP"/>
    </source>
</evidence>
<feature type="chain" id="PRO_5037541304" description="Rhodanese domain-containing protein" evidence="1">
    <location>
        <begin position="21"/>
        <end position="285"/>
    </location>
</feature>
<reference evidence="3" key="1">
    <citation type="submission" date="2020-08" db="EMBL/GenBank/DDBJ databases">
        <title>Novel species isolated from subtropical streams in China.</title>
        <authorList>
            <person name="Lu H."/>
        </authorList>
    </citation>
    <scope>NUCLEOTIDE SEQUENCE</scope>
    <source>
        <strain evidence="3">CY7W</strain>
    </source>
</reference>
<evidence type="ECO:0000313" key="3">
    <source>
        <dbReference type="EMBL" id="MBC3934785.1"/>
    </source>
</evidence>
<dbReference type="PROSITE" id="PS50206">
    <property type="entry name" value="RHODANESE_3"/>
    <property type="match status" value="1"/>
</dbReference>
<keyword evidence="4" id="KW-1185">Reference proteome</keyword>
<dbReference type="InterPro" id="IPR001763">
    <property type="entry name" value="Rhodanese-like_dom"/>
</dbReference>
<dbReference type="Proteomes" id="UP000612361">
    <property type="component" value="Unassembled WGS sequence"/>
</dbReference>
<dbReference type="AlphaFoldDB" id="A0A923I8W0"/>
<organism evidence="3 4">
    <name type="scientific">Undibacterium rugosum</name>
    <dbReference type="NCBI Taxonomy" id="2762291"/>
    <lineage>
        <taxon>Bacteria</taxon>
        <taxon>Pseudomonadati</taxon>
        <taxon>Pseudomonadota</taxon>
        <taxon>Betaproteobacteria</taxon>
        <taxon>Burkholderiales</taxon>
        <taxon>Oxalobacteraceae</taxon>
        <taxon>Undibacterium</taxon>
    </lineage>
</organism>
<protein>
    <recommendedName>
        <fullName evidence="2">Rhodanese domain-containing protein</fullName>
    </recommendedName>
</protein>
<evidence type="ECO:0000313" key="4">
    <source>
        <dbReference type="Proteomes" id="UP000612361"/>
    </source>
</evidence>